<dbReference type="Proteomes" id="UP000603912">
    <property type="component" value="Unassembled WGS sequence"/>
</dbReference>
<evidence type="ECO:0000313" key="3">
    <source>
        <dbReference type="Proteomes" id="UP000603912"/>
    </source>
</evidence>
<gene>
    <name evidence="2" type="ORF">GCM10007036_22110</name>
</gene>
<dbReference type="RefSeq" id="WP_188517831.1">
    <property type="nucleotide sequence ID" value="NZ_BMES01000002.1"/>
</dbReference>
<evidence type="ECO:0000313" key="2">
    <source>
        <dbReference type="EMBL" id="GGH19307.1"/>
    </source>
</evidence>
<accession>A0A917MHW2</accession>
<dbReference type="AlphaFoldDB" id="A0A917MHW2"/>
<proteinExistence type="predicted"/>
<dbReference type="EMBL" id="BMES01000002">
    <property type="protein sequence ID" value="GGH19307.1"/>
    <property type="molecule type" value="Genomic_DNA"/>
</dbReference>
<dbReference type="InterPro" id="IPR047726">
    <property type="entry name" value="CsgH_dom"/>
</dbReference>
<reference evidence="2" key="2">
    <citation type="submission" date="2020-09" db="EMBL/GenBank/DDBJ databases">
        <authorList>
            <person name="Sun Q."/>
            <person name="Zhou Y."/>
        </authorList>
    </citation>
    <scope>NUCLEOTIDE SEQUENCE</scope>
    <source>
        <strain evidence="2">CGMCC 1.12214</strain>
    </source>
</reference>
<dbReference type="InterPro" id="IPR048632">
    <property type="entry name" value="CsgH-like"/>
</dbReference>
<protein>
    <recommendedName>
        <fullName evidence="1">CsgH-like domain-containing protein</fullName>
    </recommendedName>
</protein>
<feature type="domain" description="CsgH-like" evidence="1">
    <location>
        <begin position="12"/>
        <end position="100"/>
    </location>
</feature>
<organism evidence="2 3">
    <name type="scientific">Alsobacter metallidurans</name>
    <dbReference type="NCBI Taxonomy" id="340221"/>
    <lineage>
        <taxon>Bacteria</taxon>
        <taxon>Pseudomonadati</taxon>
        <taxon>Pseudomonadota</taxon>
        <taxon>Alphaproteobacteria</taxon>
        <taxon>Hyphomicrobiales</taxon>
        <taxon>Alsobacteraceae</taxon>
        <taxon>Alsobacter</taxon>
    </lineage>
</organism>
<sequence length="108" mass="11225">MPVLAAPPPPIVTCAIERKTVDQGLLFQGVLRAASPVEGSYLLTVIKTSASGSANLKQKGTFSASAGQIVPLGRIGLNQETEVSIDVRLTLDIAGQEIVCSQYTGGNE</sequence>
<evidence type="ECO:0000259" key="1">
    <source>
        <dbReference type="Pfam" id="PF21112"/>
    </source>
</evidence>
<name>A0A917MHW2_9HYPH</name>
<dbReference type="InterPro" id="IPR053722">
    <property type="entry name" value="Curli_assembly_CsgC/AgfC"/>
</dbReference>
<dbReference type="Pfam" id="PF21112">
    <property type="entry name" value="CsgH"/>
    <property type="match status" value="1"/>
</dbReference>
<dbReference type="Gene3D" id="2.60.40.2420">
    <property type="match status" value="1"/>
</dbReference>
<dbReference type="NCBIfam" id="NF041112">
    <property type="entry name" value="chap_CsgH_alph"/>
    <property type="match status" value="1"/>
</dbReference>
<keyword evidence="3" id="KW-1185">Reference proteome</keyword>
<reference evidence="2" key="1">
    <citation type="journal article" date="2014" name="Int. J. Syst. Evol. Microbiol.">
        <title>Complete genome sequence of Corynebacterium casei LMG S-19264T (=DSM 44701T), isolated from a smear-ripened cheese.</title>
        <authorList>
            <consortium name="US DOE Joint Genome Institute (JGI-PGF)"/>
            <person name="Walter F."/>
            <person name="Albersmeier A."/>
            <person name="Kalinowski J."/>
            <person name="Ruckert C."/>
        </authorList>
    </citation>
    <scope>NUCLEOTIDE SEQUENCE</scope>
    <source>
        <strain evidence="2">CGMCC 1.12214</strain>
    </source>
</reference>
<comment type="caution">
    <text evidence="2">The sequence shown here is derived from an EMBL/GenBank/DDBJ whole genome shotgun (WGS) entry which is preliminary data.</text>
</comment>